<dbReference type="EMBL" id="AP015035">
    <property type="protein sequence ID" value="BAT79164.1"/>
    <property type="molecule type" value="Genomic_DNA"/>
</dbReference>
<proteinExistence type="predicted"/>
<dbReference type="Proteomes" id="UP000291084">
    <property type="component" value="Chromosome 2"/>
</dbReference>
<sequence length="98" mass="11144">MFLHPVRSPCAHEEGVHDGRKVMRGAHGEPQHVKEVLGEITRHDINTSWHMGNIHIPRSSSFEERAAHVQLKEAHGPQWKRCFNSKIHATTSSKHLMG</sequence>
<dbReference type="AlphaFoldDB" id="A0A0S3RF27"/>
<keyword evidence="2" id="KW-1185">Reference proteome</keyword>
<protein>
    <submittedName>
        <fullName evidence="1">Uncharacterized protein</fullName>
    </submittedName>
</protein>
<reference evidence="1 2" key="1">
    <citation type="journal article" date="2015" name="Sci. Rep.">
        <title>The power of single molecule real-time sequencing technology in the de novo assembly of a eukaryotic genome.</title>
        <authorList>
            <person name="Sakai H."/>
            <person name="Naito K."/>
            <person name="Ogiso-Tanaka E."/>
            <person name="Takahashi Y."/>
            <person name="Iseki K."/>
            <person name="Muto C."/>
            <person name="Satou K."/>
            <person name="Teruya K."/>
            <person name="Shiroma A."/>
            <person name="Shimoji M."/>
            <person name="Hirano T."/>
            <person name="Itoh T."/>
            <person name="Kaga A."/>
            <person name="Tomooka N."/>
        </authorList>
    </citation>
    <scope>NUCLEOTIDE SEQUENCE [LARGE SCALE GENOMIC DNA]</scope>
    <source>
        <strain evidence="2">cv. Shumari</strain>
    </source>
</reference>
<evidence type="ECO:0000313" key="1">
    <source>
        <dbReference type="EMBL" id="BAT79164.1"/>
    </source>
</evidence>
<organism evidence="1 2">
    <name type="scientific">Vigna angularis var. angularis</name>
    <dbReference type="NCBI Taxonomy" id="157739"/>
    <lineage>
        <taxon>Eukaryota</taxon>
        <taxon>Viridiplantae</taxon>
        <taxon>Streptophyta</taxon>
        <taxon>Embryophyta</taxon>
        <taxon>Tracheophyta</taxon>
        <taxon>Spermatophyta</taxon>
        <taxon>Magnoliopsida</taxon>
        <taxon>eudicotyledons</taxon>
        <taxon>Gunneridae</taxon>
        <taxon>Pentapetalae</taxon>
        <taxon>rosids</taxon>
        <taxon>fabids</taxon>
        <taxon>Fabales</taxon>
        <taxon>Fabaceae</taxon>
        <taxon>Papilionoideae</taxon>
        <taxon>50 kb inversion clade</taxon>
        <taxon>NPAAA clade</taxon>
        <taxon>indigoferoid/millettioid clade</taxon>
        <taxon>Phaseoleae</taxon>
        <taxon>Vigna</taxon>
    </lineage>
</organism>
<evidence type="ECO:0000313" key="2">
    <source>
        <dbReference type="Proteomes" id="UP000291084"/>
    </source>
</evidence>
<name>A0A0S3RF27_PHAAN</name>
<gene>
    <name evidence="1" type="primary">Vigan.02G199000</name>
    <name evidence="1" type="ORF">VIGAN_02199000</name>
</gene>
<accession>A0A0S3RF27</accession>